<feature type="transmembrane region" description="Helical" evidence="1">
    <location>
        <begin position="144"/>
        <end position="167"/>
    </location>
</feature>
<sequence length="286" mass="30861">MKSLARWAMSRRLYAFIAVAGTLMVPLLFWIGGALSALIIMRQGVKDGGRVVLWASLPAIAWSAIGDSTALITVIGASLIAVVLRNYQRLDWALLLATGLGVMLFALLPLLYGDVLTAVISEIEGQIMTALTKQPDMAATVQPMVAPVVSGGLAALHVIICILCLFLGRYWQSELYNPKGFGREFNQLRLPLAYSLPATGLVVFAGALQPSMVGVSVVATVPLFFAGLAVFHGVVSKTRTSSNWLAVLYVAVLVFEPYMYTLLIFVALLDSLTDIRARLKDTAEDE</sequence>
<evidence type="ECO:0000313" key="2">
    <source>
        <dbReference type="EMBL" id="CUS43028.1"/>
    </source>
</evidence>
<reference evidence="2" key="1">
    <citation type="submission" date="2015-10" db="EMBL/GenBank/DDBJ databases">
        <authorList>
            <person name="Gilbert D.G."/>
        </authorList>
    </citation>
    <scope>NUCLEOTIDE SEQUENCE</scope>
</reference>
<feature type="transmembrane region" description="Helical" evidence="1">
    <location>
        <begin position="188"/>
        <end position="207"/>
    </location>
</feature>
<feature type="transmembrane region" description="Helical" evidence="1">
    <location>
        <begin position="60"/>
        <end position="84"/>
    </location>
</feature>
<evidence type="ECO:0000256" key="1">
    <source>
        <dbReference type="SAM" id="Phobius"/>
    </source>
</evidence>
<keyword evidence="1" id="KW-0472">Membrane</keyword>
<feature type="transmembrane region" description="Helical" evidence="1">
    <location>
        <begin position="12"/>
        <end position="40"/>
    </location>
</feature>
<organism evidence="2">
    <name type="scientific">hydrothermal vent metagenome</name>
    <dbReference type="NCBI Taxonomy" id="652676"/>
    <lineage>
        <taxon>unclassified sequences</taxon>
        <taxon>metagenomes</taxon>
        <taxon>ecological metagenomes</taxon>
    </lineage>
</organism>
<dbReference type="EMBL" id="CZQC01000073">
    <property type="protein sequence ID" value="CUS43028.1"/>
    <property type="molecule type" value="Genomic_DNA"/>
</dbReference>
<feature type="transmembrane region" description="Helical" evidence="1">
    <location>
        <begin position="247"/>
        <end position="269"/>
    </location>
</feature>
<feature type="transmembrane region" description="Helical" evidence="1">
    <location>
        <begin position="91"/>
        <end position="112"/>
    </location>
</feature>
<keyword evidence="1" id="KW-0812">Transmembrane</keyword>
<protein>
    <submittedName>
        <fullName evidence="2">Membrane protein, putative</fullName>
    </submittedName>
</protein>
<keyword evidence="1" id="KW-1133">Transmembrane helix</keyword>
<feature type="transmembrane region" description="Helical" evidence="1">
    <location>
        <begin position="213"/>
        <end position="235"/>
    </location>
</feature>
<proteinExistence type="predicted"/>
<gene>
    <name evidence="2" type="ORF">MGWOODY_Tha378</name>
</gene>
<name>A0A160TGF6_9ZZZZ</name>
<dbReference type="AlphaFoldDB" id="A0A160TGF6"/>
<accession>A0A160TGF6</accession>